<dbReference type="InterPro" id="IPR013144">
    <property type="entry name" value="CRA_dom"/>
</dbReference>
<keyword evidence="4" id="KW-1185">Reference proteome</keyword>
<dbReference type="InterPro" id="IPR035782">
    <property type="entry name" value="SPRY_RanBP9/10"/>
</dbReference>
<gene>
    <name evidence="3" type="ORF">G6F64_002564</name>
</gene>
<dbReference type="Pfam" id="PF10607">
    <property type="entry name" value="CTLH"/>
    <property type="match status" value="1"/>
</dbReference>
<evidence type="ECO:0000313" key="4">
    <source>
        <dbReference type="Proteomes" id="UP000716291"/>
    </source>
</evidence>
<dbReference type="Proteomes" id="UP000716291">
    <property type="component" value="Unassembled WGS sequence"/>
</dbReference>
<dbReference type="InterPro" id="IPR006595">
    <property type="entry name" value="CTLH_C"/>
</dbReference>
<dbReference type="PROSITE" id="PS50897">
    <property type="entry name" value="CTLH"/>
    <property type="match status" value="1"/>
</dbReference>
<name>A0A9P6XGA9_RHIOR</name>
<protein>
    <submittedName>
        <fullName evidence="3">Uncharacterized protein</fullName>
    </submittedName>
</protein>
<dbReference type="EMBL" id="JAANQT010000226">
    <property type="protein sequence ID" value="KAG1313036.1"/>
    <property type="molecule type" value="Genomic_DNA"/>
</dbReference>
<evidence type="ECO:0000259" key="1">
    <source>
        <dbReference type="PROSITE" id="PS50188"/>
    </source>
</evidence>
<dbReference type="Pfam" id="PF00622">
    <property type="entry name" value="SPRY"/>
    <property type="match status" value="1"/>
</dbReference>
<dbReference type="InterPro" id="IPR050618">
    <property type="entry name" value="Ubq-SigPath_Reg"/>
</dbReference>
<comment type="caution">
    <text evidence="3">The sequence shown here is derived from an EMBL/GenBank/DDBJ whole genome shotgun (WGS) entry which is preliminary data.</text>
</comment>
<dbReference type="Pfam" id="PF08513">
    <property type="entry name" value="LisH"/>
    <property type="match status" value="1"/>
</dbReference>
<evidence type="ECO:0000313" key="3">
    <source>
        <dbReference type="EMBL" id="KAG1313036.1"/>
    </source>
</evidence>
<sequence length="573" mass="65220">MNSTFNVTSPELIYFQTTLIKTRNNSSAQTQEPQHSFKCPNYLKLTHYESLLNEHQKISKHRDSEIWKYTSIIDQQTEELDLRLPTNWNPKDKSKNIDISSNGLDLLYIGSRKQEAHAALARANVPMRHQCGVYYFEIKVISKGEEGLIGIGFSYAESSLQKLPGWDNASWGYHGHNGRSFAGSEIGQNYGPCFTTGDVVGCGVDFANQLVFYTKNGQFLGIAFREINFSKSIYPAIGLRTPGEEIRANFGQESFVYDIEQYIRDQKRLVIREMLSNEAANDNNRVQVKENLDQLVLSYLVHHGYTKTASSFVKNTRNMSTLFDNHRSFNIPETNMDHRTSIRTALNCGQINEAIRLIEKAYPTLLERDDRGRSTKMMLECGKFIEMVRDYCDSMQENTSINNSKESSLSQPESTDQSAYYVETTCCPSPIGIKDTTECKSNKIAKSECHKVTADKGNSVKYLEKIMKYGQLIHQEHKHDPSQKTRECLMEISCLLAYHNPYDSPVSHIMSTARRDNLATEVNGAILAFLKQPETPSLEYNYRQLVLSNKMLAIEGDGKAALIKLENDYCNIY</sequence>
<dbReference type="SUPFAM" id="SSF49899">
    <property type="entry name" value="Concanavalin A-like lectins/glucanases"/>
    <property type="match status" value="1"/>
</dbReference>
<dbReference type="AlphaFoldDB" id="A0A9P6XGA9"/>
<feature type="domain" description="CTLH" evidence="2">
    <location>
        <begin position="335"/>
        <end position="396"/>
    </location>
</feature>
<reference evidence="3" key="1">
    <citation type="journal article" date="2020" name="Microb. Genom.">
        <title>Genetic diversity of clinical and environmental Mucorales isolates obtained from an investigation of mucormycosis cases among solid organ transplant recipients.</title>
        <authorList>
            <person name="Nguyen M.H."/>
            <person name="Kaul D."/>
            <person name="Muto C."/>
            <person name="Cheng S.J."/>
            <person name="Richter R.A."/>
            <person name="Bruno V.M."/>
            <person name="Liu G."/>
            <person name="Beyhan S."/>
            <person name="Sundermann A.J."/>
            <person name="Mounaud S."/>
            <person name="Pasculle A.W."/>
            <person name="Nierman W.C."/>
            <person name="Driscoll E."/>
            <person name="Cumbie R."/>
            <person name="Clancy C.J."/>
            <person name="Dupont C.L."/>
        </authorList>
    </citation>
    <scope>NUCLEOTIDE SEQUENCE</scope>
    <source>
        <strain evidence="3">GL11</strain>
    </source>
</reference>
<feature type="domain" description="B30.2/SPRY" evidence="1">
    <location>
        <begin position="66"/>
        <end position="255"/>
    </location>
</feature>
<dbReference type="CDD" id="cd12909">
    <property type="entry name" value="SPRY_RanBP9_10"/>
    <property type="match status" value="1"/>
</dbReference>
<dbReference type="InterPro" id="IPR024964">
    <property type="entry name" value="CTLH/CRA"/>
</dbReference>
<proteinExistence type="predicted"/>
<dbReference type="Gene3D" id="2.60.120.920">
    <property type="match status" value="1"/>
</dbReference>
<dbReference type="InterPro" id="IPR001870">
    <property type="entry name" value="B30.2/SPRY"/>
</dbReference>
<dbReference type="SMART" id="SM00757">
    <property type="entry name" value="CRA"/>
    <property type="match status" value="1"/>
</dbReference>
<dbReference type="PROSITE" id="PS50188">
    <property type="entry name" value="B302_SPRY"/>
    <property type="match status" value="1"/>
</dbReference>
<dbReference type="SMART" id="SM00667">
    <property type="entry name" value="LisH"/>
    <property type="match status" value="1"/>
</dbReference>
<evidence type="ECO:0000259" key="2">
    <source>
        <dbReference type="PROSITE" id="PS50897"/>
    </source>
</evidence>
<dbReference type="InterPro" id="IPR003877">
    <property type="entry name" value="SPRY_dom"/>
</dbReference>
<dbReference type="InterPro" id="IPR006594">
    <property type="entry name" value="LisH"/>
</dbReference>
<dbReference type="InterPro" id="IPR043136">
    <property type="entry name" value="B30.2/SPRY_sf"/>
</dbReference>
<dbReference type="PROSITE" id="PS50896">
    <property type="entry name" value="LISH"/>
    <property type="match status" value="1"/>
</dbReference>
<dbReference type="SMART" id="SM00449">
    <property type="entry name" value="SPRY"/>
    <property type="match status" value="1"/>
</dbReference>
<organism evidence="3 4">
    <name type="scientific">Rhizopus oryzae</name>
    <name type="common">Mucormycosis agent</name>
    <name type="synonym">Rhizopus arrhizus var. delemar</name>
    <dbReference type="NCBI Taxonomy" id="64495"/>
    <lineage>
        <taxon>Eukaryota</taxon>
        <taxon>Fungi</taxon>
        <taxon>Fungi incertae sedis</taxon>
        <taxon>Mucoromycota</taxon>
        <taxon>Mucoromycotina</taxon>
        <taxon>Mucoromycetes</taxon>
        <taxon>Mucorales</taxon>
        <taxon>Mucorineae</taxon>
        <taxon>Rhizopodaceae</taxon>
        <taxon>Rhizopus</taxon>
    </lineage>
</organism>
<dbReference type="PANTHER" id="PTHR12864">
    <property type="entry name" value="RAN BINDING PROTEIN 9-RELATED"/>
    <property type="match status" value="1"/>
</dbReference>
<accession>A0A9P6XGA9</accession>
<dbReference type="OrthoDB" id="25503at2759"/>
<dbReference type="InterPro" id="IPR013320">
    <property type="entry name" value="ConA-like_dom_sf"/>
</dbReference>